<gene>
    <name evidence="3" type="ORF">F0Q01_01565</name>
</gene>
<dbReference type="SUPFAM" id="SSF53098">
    <property type="entry name" value="Ribonuclease H-like"/>
    <property type="match status" value="1"/>
</dbReference>
<dbReference type="InterPro" id="IPR012337">
    <property type="entry name" value="RNaseH-like_sf"/>
</dbReference>
<dbReference type="AlphaFoldDB" id="A0A6M0LEL5"/>
<dbReference type="EMBL" id="VTVE01000001">
    <property type="protein sequence ID" value="NEX00570.1"/>
    <property type="molecule type" value="Genomic_DNA"/>
</dbReference>
<organism evidence="3 4">
    <name type="scientific">Pseudobutyrivibrio xylanivorans</name>
    <dbReference type="NCBI Taxonomy" id="185007"/>
    <lineage>
        <taxon>Bacteria</taxon>
        <taxon>Bacillati</taxon>
        <taxon>Bacillota</taxon>
        <taxon>Clostridia</taxon>
        <taxon>Lachnospirales</taxon>
        <taxon>Lachnospiraceae</taxon>
        <taxon>Pseudobutyrivibrio</taxon>
    </lineage>
</organism>
<accession>A0A6M0LEL5</accession>
<sequence length="304" mass="34467">MEIILDKQNSNKSQSKKVKGPSQTAPAGFKGKNQAFLDAEYLSARYKKSSIEDVISVGVIITNPEHKELDRFYSTVQLRPGHKLPPLITELTGLTNEELEFAPTYEEVMTELINRIKAYQVGKICVWGGDKNSFQRDFESRVLEKPLKRSVAKFISTFENIQKEVSLDITGGLDANLSLADMKTICGLGGLVEHNALSDAEDMLKCIRIIEQDQMVYDGVKAAEYKKFRGEYVKNRSFNDEIEDKDYIIKSKLGEQFLKEIKSKGFEEDPKTKAFMDDLEFLLGKGNVYMGTFSEKIEEENKKA</sequence>
<comment type="caution">
    <text evidence="3">The sequence shown here is derived from an EMBL/GenBank/DDBJ whole genome shotgun (WGS) entry which is preliminary data.</text>
</comment>
<dbReference type="Pfam" id="PF00929">
    <property type="entry name" value="RNase_T"/>
    <property type="match status" value="1"/>
</dbReference>
<dbReference type="InterPro" id="IPR036397">
    <property type="entry name" value="RNaseH_sf"/>
</dbReference>
<dbReference type="GO" id="GO:0004527">
    <property type="term" value="F:exonuclease activity"/>
    <property type="evidence" value="ECO:0007669"/>
    <property type="project" value="UniProtKB-ARBA"/>
</dbReference>
<protein>
    <recommendedName>
        <fullName evidence="2">Exonuclease domain-containing protein</fullName>
    </recommendedName>
</protein>
<feature type="domain" description="Exonuclease" evidence="2">
    <location>
        <begin position="54"/>
        <end position="204"/>
    </location>
</feature>
<evidence type="ECO:0000313" key="3">
    <source>
        <dbReference type="EMBL" id="NEX00570.1"/>
    </source>
</evidence>
<evidence type="ECO:0000259" key="2">
    <source>
        <dbReference type="Pfam" id="PF00929"/>
    </source>
</evidence>
<dbReference type="InterPro" id="IPR013520">
    <property type="entry name" value="Ribonucl_H"/>
</dbReference>
<dbReference type="Gene3D" id="3.30.420.10">
    <property type="entry name" value="Ribonuclease H-like superfamily/Ribonuclease H"/>
    <property type="match status" value="1"/>
</dbReference>
<evidence type="ECO:0000256" key="1">
    <source>
        <dbReference type="SAM" id="MobiDB-lite"/>
    </source>
</evidence>
<proteinExistence type="predicted"/>
<feature type="region of interest" description="Disordered" evidence="1">
    <location>
        <begin position="1"/>
        <end position="29"/>
    </location>
</feature>
<reference evidence="3 4" key="1">
    <citation type="submission" date="2019-09" db="EMBL/GenBank/DDBJ databases">
        <authorList>
            <person name="Pidcock S.E."/>
            <person name="Huws S.A."/>
        </authorList>
    </citation>
    <scope>NUCLEOTIDE SEQUENCE [LARGE SCALE GENOMIC DNA]</scope>
    <source>
        <strain evidence="3 4">MZ8</strain>
    </source>
</reference>
<name>A0A6M0LEL5_PSEXY</name>
<dbReference type="GO" id="GO:0003676">
    <property type="term" value="F:nucleic acid binding"/>
    <property type="evidence" value="ECO:0007669"/>
    <property type="project" value="InterPro"/>
</dbReference>
<reference evidence="3 4" key="2">
    <citation type="submission" date="2020-03" db="EMBL/GenBank/DDBJ databases">
        <title>Investigating the evolutionary divergence of the Butyrivibrio group.</title>
        <authorList>
            <person name="Skvortsov T."/>
            <person name="Santos F.G."/>
            <person name="Ting K.S."/>
            <person name="Creevey C.J."/>
        </authorList>
    </citation>
    <scope>NUCLEOTIDE SEQUENCE [LARGE SCALE GENOMIC DNA]</scope>
    <source>
        <strain evidence="3 4">MZ8</strain>
    </source>
</reference>
<evidence type="ECO:0000313" key="4">
    <source>
        <dbReference type="Proteomes" id="UP000473091"/>
    </source>
</evidence>
<dbReference type="Proteomes" id="UP000473091">
    <property type="component" value="Unassembled WGS sequence"/>
</dbReference>